<gene>
    <name evidence="1" type="ORF">Defa_23050</name>
</gene>
<proteinExistence type="predicted"/>
<accession>A0ABQ0EAX7</accession>
<organism evidence="1 2">
    <name type="scientific">Desulfovibrio falkowii</name>
    <dbReference type="NCBI Taxonomy" id="3136602"/>
    <lineage>
        <taxon>Bacteria</taxon>
        <taxon>Pseudomonadati</taxon>
        <taxon>Thermodesulfobacteriota</taxon>
        <taxon>Desulfovibrionia</taxon>
        <taxon>Desulfovibrionales</taxon>
        <taxon>Desulfovibrionaceae</taxon>
        <taxon>Desulfovibrio</taxon>
    </lineage>
</organism>
<name>A0ABQ0EAX7_9BACT</name>
<comment type="caution">
    <text evidence="1">The sequence shown here is derived from an EMBL/GenBank/DDBJ whole genome shotgun (WGS) entry which is preliminary data.</text>
</comment>
<sequence length="187" mass="21881">MGVKKNAREEISQVHLRLCNRCFVRRMRRDKRIMWRSRYCRASGVMRLGHLPQLVCDLKTLLHRHNHMPIADTQILNLSARGACALMPLEPELKSFSGKPDLLLYMIPDSPPPADVPYIFLGKKVGFLPAAHTEHLAVRMHFAYELDWSNPEQRLRWRDISPCGSSRLREHLNHYQDSAENEQWFDI</sequence>
<evidence type="ECO:0000313" key="1">
    <source>
        <dbReference type="EMBL" id="GAB1254818.1"/>
    </source>
</evidence>
<keyword evidence="2" id="KW-1185">Reference proteome</keyword>
<dbReference type="EMBL" id="BAAFSG010000001">
    <property type="protein sequence ID" value="GAB1254818.1"/>
    <property type="molecule type" value="Genomic_DNA"/>
</dbReference>
<evidence type="ECO:0008006" key="3">
    <source>
        <dbReference type="Google" id="ProtNLM"/>
    </source>
</evidence>
<dbReference type="Proteomes" id="UP001628192">
    <property type="component" value="Unassembled WGS sequence"/>
</dbReference>
<evidence type="ECO:0000313" key="2">
    <source>
        <dbReference type="Proteomes" id="UP001628192"/>
    </source>
</evidence>
<reference evidence="1 2" key="1">
    <citation type="journal article" date="2025" name="Int. J. Syst. Evol. Microbiol.">
        <title>Desulfovibrio falkowii sp. nov., Porphyromonas miyakawae sp. nov., Mediterraneibacter flintii sp. nov. and Owariibacterium komagatae gen. nov., sp. nov., isolated from human faeces.</title>
        <authorList>
            <person name="Hamaguchi T."/>
            <person name="Ohara M."/>
            <person name="Hisatomi A."/>
            <person name="Sekiguchi K."/>
            <person name="Takeda J.I."/>
            <person name="Ueyama J."/>
            <person name="Ito M."/>
            <person name="Nishiwaki H."/>
            <person name="Ogi T."/>
            <person name="Hirayama M."/>
            <person name="Ohkuma M."/>
            <person name="Sakamoto M."/>
            <person name="Ohno K."/>
        </authorList>
    </citation>
    <scope>NUCLEOTIDE SEQUENCE [LARGE SCALE GENOMIC DNA]</scope>
    <source>
        <strain evidence="1 2">13CB8C</strain>
    </source>
</reference>
<protein>
    <recommendedName>
        <fullName evidence="3">PilZ domain-containing protein</fullName>
    </recommendedName>
</protein>